<dbReference type="Pfam" id="PF00413">
    <property type="entry name" value="Peptidase_M10"/>
    <property type="match status" value="1"/>
</dbReference>
<reference evidence="19" key="1">
    <citation type="submission" date="2003-08" db="EMBL/GenBank/DDBJ databases">
        <authorList>
            <person name="Birren B."/>
            <person name="Nusbaum C."/>
            <person name="Abebe A."/>
            <person name="Abouelleil A."/>
            <person name="Adekoya E."/>
            <person name="Ait-zahra M."/>
            <person name="Allen N."/>
            <person name="Allen T."/>
            <person name="An P."/>
            <person name="Anderson M."/>
            <person name="Anderson S."/>
            <person name="Arachchi H."/>
            <person name="Armbruster J."/>
            <person name="Bachantsang P."/>
            <person name="Baldwin J."/>
            <person name="Barry A."/>
            <person name="Bayul T."/>
            <person name="Blitshsteyn B."/>
            <person name="Bloom T."/>
            <person name="Blye J."/>
            <person name="Boguslavskiy L."/>
            <person name="Borowsky M."/>
            <person name="Boukhgalter B."/>
            <person name="Brunache A."/>
            <person name="Butler J."/>
            <person name="Calixte N."/>
            <person name="Calvo S."/>
            <person name="Camarata J."/>
            <person name="Campo K."/>
            <person name="Chang J."/>
            <person name="Cheshatsang Y."/>
            <person name="Citroen M."/>
            <person name="Collymore A."/>
            <person name="Considine T."/>
            <person name="Cook A."/>
            <person name="Cooke P."/>
            <person name="Corum B."/>
            <person name="Cuomo C."/>
            <person name="David R."/>
            <person name="Dawoe T."/>
            <person name="Degray S."/>
            <person name="Dodge S."/>
            <person name="Dooley K."/>
            <person name="Dorje P."/>
            <person name="Dorjee K."/>
            <person name="Dorris L."/>
            <person name="Duffey N."/>
            <person name="Dupes A."/>
            <person name="Elkins T."/>
            <person name="Engels R."/>
            <person name="Erickson J."/>
            <person name="Farina A."/>
            <person name="Faro S."/>
            <person name="Ferreira P."/>
            <person name="Fischer H."/>
            <person name="Fitzgerald M."/>
            <person name="Foley K."/>
            <person name="Gage D."/>
            <person name="Galagan J."/>
            <person name="Gearin G."/>
            <person name="Gnerre S."/>
            <person name="Gnirke A."/>
            <person name="Goyette A."/>
            <person name="Graham J."/>
            <person name="Grandbois E."/>
            <person name="Gyaltsen K."/>
            <person name="Hafez N."/>
            <person name="Hagopian D."/>
            <person name="Hagos B."/>
            <person name="Hall J."/>
            <person name="Hatcher B."/>
            <person name="Heller A."/>
            <person name="Higgins H."/>
            <person name="Honan T."/>
            <person name="Horn A."/>
            <person name="Houde N."/>
            <person name="Hughes L."/>
            <person name="Hulme W."/>
            <person name="Husby E."/>
            <person name="Iliev I."/>
            <person name="Jaffe D."/>
            <person name="Jones C."/>
            <person name="Kamal M."/>
            <person name="Kamat A."/>
            <person name="Kamvysselis M."/>
            <person name="Karlsson E."/>
            <person name="Kells C."/>
            <person name="Kieu A."/>
            <person name="Kisner P."/>
            <person name="Kodira C."/>
            <person name="Kulbokas E."/>
            <person name="Labutti K."/>
            <person name="Lama D."/>
            <person name="Landers T."/>
            <person name="Leger J."/>
            <person name="Levine S."/>
            <person name="Lewis D."/>
            <person name="Lewis T."/>
            <person name="Lindblad-toh K."/>
            <person name="Liu X."/>
            <person name="Lokyitsang T."/>
            <person name="Lokyitsang Y."/>
            <person name="Lucien O."/>
            <person name="Lui A."/>
            <person name="Ma L.J."/>
            <person name="Mabbitt R."/>
            <person name="Macdonald J."/>
            <person name="Maclean C."/>
            <person name="Major J."/>
            <person name="Manning J."/>
            <person name="Marabella R."/>
            <person name="Maru K."/>
            <person name="Matthews C."/>
            <person name="Mauceli E."/>
            <person name="Mccarthy M."/>
            <person name="Mcdonough S."/>
            <person name="Mcghee T."/>
            <person name="Meldrim J."/>
            <person name="Meneus L."/>
            <person name="Mesirov J."/>
            <person name="Mihalev A."/>
            <person name="Mihova T."/>
            <person name="Mikkelsen T."/>
            <person name="Mlenga V."/>
            <person name="Moru K."/>
            <person name="Mozes J."/>
            <person name="Mulrain L."/>
            <person name="Munson G."/>
            <person name="Naylor J."/>
            <person name="Newes C."/>
            <person name="Nguyen C."/>
            <person name="Nguyen N."/>
            <person name="Nguyen T."/>
            <person name="Nicol R."/>
            <person name="Nielsen C."/>
            <person name="Nizzari M."/>
            <person name="Norbu C."/>
            <person name="Norbu N."/>
            <person name="O'donnell P."/>
            <person name="Okoawo O."/>
            <person name="O'leary S."/>
            <person name="Omotosho B."/>
            <person name="O'neill K."/>
            <person name="Osman S."/>
            <person name="Parker S."/>
            <person name="Perrin D."/>
            <person name="Phunkhang P."/>
            <person name="Piqani B."/>
            <person name="Purcell S."/>
            <person name="Rachupka T."/>
            <person name="Ramasamy U."/>
            <person name="Rameau R."/>
            <person name="Ray V."/>
            <person name="Raymond C."/>
            <person name="Retta R."/>
            <person name="Richardson S."/>
            <person name="Rise C."/>
            <person name="Rodriguez J."/>
            <person name="Rogers J."/>
            <person name="Rogov P."/>
            <person name="Rutman M."/>
            <person name="Schupbach R."/>
            <person name="Seaman C."/>
            <person name="Settipalli S."/>
            <person name="Sharpe T."/>
            <person name="Sheridan J."/>
            <person name="Sherpa N."/>
            <person name="Shi J."/>
            <person name="Smirnov S."/>
            <person name="Smith C."/>
            <person name="Sougnez C."/>
            <person name="Spencer B."/>
            <person name="Stalker J."/>
            <person name="Stange-thomann N."/>
            <person name="Stavropoulos S."/>
            <person name="Stetson K."/>
            <person name="Stone C."/>
            <person name="Stone S."/>
            <person name="Stubbs M."/>
            <person name="Talamas J."/>
            <person name="Tchuinga P."/>
            <person name="Tenzing P."/>
            <person name="Tesfaye S."/>
            <person name="Theodore J."/>
            <person name="Thoulutsang Y."/>
            <person name="Topham K."/>
            <person name="Towey S."/>
            <person name="Tsamla T."/>
            <person name="Tsomo N."/>
            <person name="Vallee D."/>
            <person name="Vassiliev H."/>
            <person name="Venkataraman V."/>
            <person name="Vinson J."/>
            <person name="Vo A."/>
            <person name="Wade C."/>
            <person name="Wang S."/>
            <person name="Wangchuk T."/>
            <person name="Wangdi T."/>
            <person name="Whittaker C."/>
            <person name="Wilkinson J."/>
            <person name="Wu Y."/>
            <person name="Wyman D."/>
            <person name="Yadav S."/>
            <person name="Yang S."/>
            <person name="Yang X."/>
            <person name="Yeager S."/>
            <person name="Yee E."/>
            <person name="Young G."/>
            <person name="Zainoun J."/>
            <person name="Zembeck L."/>
            <person name="Zimmer A."/>
            <person name="Zody M."/>
            <person name="Lander E."/>
        </authorList>
    </citation>
    <scope>NUCLEOTIDE SEQUENCE [LARGE SCALE GENOMIC DNA]</scope>
</reference>
<dbReference type="SUPFAM" id="SSF47090">
    <property type="entry name" value="PGBD-like"/>
    <property type="match status" value="1"/>
</dbReference>
<feature type="active site" evidence="12">
    <location>
        <position position="239"/>
    </location>
</feature>
<dbReference type="HOGENOM" id="CLU_015489_9_0_1"/>
<dbReference type="InterPro" id="IPR001818">
    <property type="entry name" value="Pept_M10_metallopeptidase"/>
</dbReference>
<feature type="binding site" evidence="13">
    <location>
        <position position="238"/>
    </location>
    <ligand>
        <name>Zn(2+)</name>
        <dbReference type="ChEBI" id="CHEBI:29105"/>
        <label>2</label>
        <note>catalytic</note>
    </ligand>
</feature>
<keyword evidence="10" id="KW-1015">Disulfide bond</keyword>
<feature type="binding site" evidence="14">
    <location>
        <position position="204"/>
    </location>
    <ligand>
        <name>Zn(2+)</name>
        <dbReference type="ChEBI" id="CHEBI:29105"/>
        <label>1</label>
    </ligand>
</feature>
<dbReference type="GO" id="GO:0005615">
    <property type="term" value="C:extracellular space"/>
    <property type="evidence" value="ECO:0007669"/>
    <property type="project" value="TreeGrafter"/>
</dbReference>
<sequence>EFLIALSNFQHANGIAITGVLDRDTMLIMTQLRCGVPDLTINPNATTTTPEPSTLSENEKKLAKMQNPNQNDTDIVQTSVLLQRIILNSRRERRQRTKRSTLFQMYSTRSGWGLAFPGRTITWRLVGELLWPSSNNQFMTSNEVWFTVKLAFRMWSEILPRNFLEDTVSPVSEVDILLGFGTNRHNRCPVPFTTQGQFIQEYAHAWPLPQAEIHFNDRQPYTRSSSNYPISLLKVAIHEIGHTLGLPHSDDRMSIMNPYYKPIQGSKDTDELRTSDRNSIQNIYGSCELPFDVAFDWVRRERAEDGVYRWKYNSYFFRRQWYWLYENRHHRPRYGDPKLTAHHWLGIMQINDQHRKIDGIVHVRELNSPEGPTFFFKGDIFLEYDNDRSRAKIRDSAGNRYPRRIKDGFPGVPYPIDTVFYKADERIIYFFKNNLVYKFHWPSKRVVDVKTVSTTFPGWGGAAPLPSNIDSAYYSYTSQAYFFFKGAYFWKMAGNQERYLNRRIRIPNNSVGPRRRTSSTWRDICDVGETELVM</sequence>
<evidence type="ECO:0000256" key="12">
    <source>
        <dbReference type="PIRSR" id="PIRSR001191-1"/>
    </source>
</evidence>
<keyword evidence="7 13" id="KW-0862">Zinc</keyword>
<evidence type="ECO:0000256" key="5">
    <source>
        <dbReference type="ARBA" id="ARBA00022737"/>
    </source>
</evidence>
<protein>
    <recommendedName>
        <fullName evidence="17">Peptidase metallopeptidase domain-containing protein</fullName>
    </recommendedName>
</protein>
<dbReference type="PROSITE" id="PS51642">
    <property type="entry name" value="HEMOPEXIN_2"/>
    <property type="match status" value="4"/>
</dbReference>
<evidence type="ECO:0000256" key="13">
    <source>
        <dbReference type="PIRSR" id="PIRSR001191-2"/>
    </source>
</evidence>
<keyword evidence="5" id="KW-0677">Repeat</keyword>
<dbReference type="SUPFAM" id="SSF55486">
    <property type="entry name" value="Metalloproteases ('zincins'), catalytic domain"/>
    <property type="match status" value="1"/>
</dbReference>
<dbReference type="STRING" id="51511.ENSCSAVP00000018521"/>
<feature type="binding site" evidence="14">
    <location>
        <position position="185"/>
    </location>
    <ligand>
        <name>Zn(2+)</name>
        <dbReference type="ChEBI" id="CHEBI:29105"/>
        <label>1</label>
    </ligand>
</feature>
<dbReference type="Ensembl" id="ENSCSAVT00000018722.1">
    <property type="protein sequence ID" value="ENSCSAVP00000018521.1"/>
    <property type="gene ID" value="ENSCSAVG00000010873.1"/>
</dbReference>
<feature type="domain" description="Peptidase metallopeptidase" evidence="17">
    <location>
        <begin position="127"/>
        <end position="286"/>
    </location>
</feature>
<feature type="binding site" evidence="14">
    <location>
        <position position="305"/>
    </location>
    <ligand>
        <name>Ca(2+)</name>
        <dbReference type="ChEBI" id="CHEBI:29108"/>
        <label>4</label>
    </ligand>
</feature>
<evidence type="ECO:0000313" key="19">
    <source>
        <dbReference type="Proteomes" id="UP000007875"/>
    </source>
</evidence>
<keyword evidence="6" id="KW-0378">Hydrolase</keyword>
<dbReference type="OMA" id="CWLAAPW"/>
<dbReference type="SMART" id="SM00120">
    <property type="entry name" value="HX"/>
    <property type="match status" value="4"/>
</dbReference>
<evidence type="ECO:0000256" key="8">
    <source>
        <dbReference type="ARBA" id="ARBA00022837"/>
    </source>
</evidence>
<dbReference type="Gene3D" id="3.40.390.10">
    <property type="entry name" value="Collagenase (Catalytic Domain)"/>
    <property type="match status" value="1"/>
</dbReference>
<keyword evidence="9" id="KW-0482">Metalloprotease</keyword>
<dbReference type="MEROPS" id="M10.026"/>
<dbReference type="GO" id="GO:0004222">
    <property type="term" value="F:metalloendopeptidase activity"/>
    <property type="evidence" value="ECO:0007669"/>
    <property type="project" value="InterPro"/>
</dbReference>
<evidence type="ECO:0000256" key="3">
    <source>
        <dbReference type="ARBA" id="ARBA00022723"/>
    </source>
</evidence>
<evidence type="ECO:0000256" key="14">
    <source>
        <dbReference type="PIRSR" id="PIRSR621190-2"/>
    </source>
</evidence>
<dbReference type="GO" id="GO:0008270">
    <property type="term" value="F:zinc ion binding"/>
    <property type="evidence" value="ECO:0007669"/>
    <property type="project" value="InterPro"/>
</dbReference>
<evidence type="ECO:0000256" key="6">
    <source>
        <dbReference type="ARBA" id="ARBA00022801"/>
    </source>
</evidence>
<dbReference type="GO" id="GO:0030574">
    <property type="term" value="P:collagen catabolic process"/>
    <property type="evidence" value="ECO:0007669"/>
    <property type="project" value="TreeGrafter"/>
</dbReference>
<keyword evidence="2" id="KW-0645">Protease</keyword>
<dbReference type="InterPro" id="IPR021190">
    <property type="entry name" value="Pept_M10A"/>
</dbReference>
<comment type="similarity">
    <text evidence="1">Belongs to the peptidase M10A family.</text>
</comment>
<keyword evidence="11" id="KW-0325">Glycoprotein</keyword>
<evidence type="ECO:0000256" key="10">
    <source>
        <dbReference type="ARBA" id="ARBA00023157"/>
    </source>
</evidence>
<dbReference type="GO" id="GO:0031012">
    <property type="term" value="C:extracellular matrix"/>
    <property type="evidence" value="ECO:0007669"/>
    <property type="project" value="InterPro"/>
</dbReference>
<evidence type="ECO:0000256" key="15">
    <source>
        <dbReference type="PIRSR" id="PIRSR621190-4"/>
    </source>
</evidence>
<feature type="modified residue" description="Phosphotyrosine; by PKDCC" evidence="15">
    <location>
        <position position="401"/>
    </location>
</feature>
<organism evidence="18 19">
    <name type="scientific">Ciona savignyi</name>
    <name type="common">Pacific transparent sea squirt</name>
    <dbReference type="NCBI Taxonomy" id="51511"/>
    <lineage>
        <taxon>Eukaryota</taxon>
        <taxon>Metazoa</taxon>
        <taxon>Chordata</taxon>
        <taxon>Tunicata</taxon>
        <taxon>Ascidiacea</taxon>
        <taxon>Phlebobranchia</taxon>
        <taxon>Cionidae</taxon>
        <taxon>Ciona</taxon>
    </lineage>
</organism>
<dbReference type="FunFam" id="3.40.390.10:FF:000210">
    <property type="entry name" value="Uncharacterized protein"/>
    <property type="match status" value="1"/>
</dbReference>
<evidence type="ECO:0000256" key="2">
    <source>
        <dbReference type="ARBA" id="ARBA00022670"/>
    </source>
</evidence>
<proteinExistence type="inferred from homology"/>
<evidence type="ECO:0000256" key="7">
    <source>
        <dbReference type="ARBA" id="ARBA00022833"/>
    </source>
</evidence>
<reference evidence="18" key="2">
    <citation type="submission" date="2025-08" db="UniProtKB">
        <authorList>
            <consortium name="Ensembl"/>
        </authorList>
    </citation>
    <scope>IDENTIFICATION</scope>
</reference>
<reference evidence="18" key="3">
    <citation type="submission" date="2025-09" db="UniProtKB">
        <authorList>
            <consortium name="Ensembl"/>
        </authorList>
    </citation>
    <scope>IDENTIFICATION</scope>
</reference>
<dbReference type="InterPro" id="IPR036365">
    <property type="entry name" value="PGBD-like_sf"/>
</dbReference>
<dbReference type="InterPro" id="IPR024079">
    <property type="entry name" value="MetalloPept_cat_dom_sf"/>
</dbReference>
<comment type="cofactor">
    <cofactor evidence="14">
        <name>Zn(2+)</name>
        <dbReference type="ChEBI" id="CHEBI:29105"/>
    </cofactor>
    <text evidence="14">Binds 2 Zn(2+) ions per subunit.</text>
</comment>
<feature type="repeat" description="Hemopexin" evidence="16">
    <location>
        <begin position="354"/>
        <end position="412"/>
    </location>
</feature>
<feature type="binding site" evidence="14">
    <location>
        <position position="256"/>
    </location>
    <ligand>
        <name>Zn(2+)</name>
        <dbReference type="ChEBI" id="CHEBI:29105"/>
        <label>2</label>
        <note>catalytic</note>
    </ligand>
</feature>
<name>H2ZLQ5_CIOSA</name>
<feature type="repeat" description="Hemopexin" evidence="16">
    <location>
        <begin position="288"/>
        <end position="347"/>
    </location>
</feature>
<dbReference type="PANTHER" id="PTHR10201:SF331">
    <property type="entry name" value="MATRIX METALLOPROTEINASE-14-LIKE ISOFORM X1"/>
    <property type="match status" value="1"/>
</dbReference>
<feature type="binding site" evidence="14">
    <location>
        <position position="470"/>
    </location>
    <ligand>
        <name>Ca(2+)</name>
        <dbReference type="ChEBI" id="CHEBI:29108"/>
        <label>4</label>
    </ligand>
</feature>
<dbReference type="SUPFAM" id="SSF50923">
    <property type="entry name" value="Hemopexin-like domain"/>
    <property type="match status" value="1"/>
</dbReference>
<dbReference type="eggNOG" id="KOG1565">
    <property type="taxonomic scope" value="Eukaryota"/>
</dbReference>
<dbReference type="Proteomes" id="UP000007875">
    <property type="component" value="Unassembled WGS sequence"/>
</dbReference>
<keyword evidence="19" id="KW-1185">Reference proteome</keyword>
<dbReference type="PRINTS" id="PR00138">
    <property type="entry name" value="MATRIXIN"/>
</dbReference>
<dbReference type="InterPro" id="IPR036375">
    <property type="entry name" value="Hemopexin-like_dom_sf"/>
</dbReference>
<feature type="binding site" evidence="14">
    <location>
        <position position="175"/>
    </location>
    <ligand>
        <name>Ca(2+)</name>
        <dbReference type="ChEBI" id="CHEBI:29108"/>
        <label>2</label>
    </ligand>
</feature>
<dbReference type="PANTHER" id="PTHR10201">
    <property type="entry name" value="MATRIX METALLOPROTEINASE"/>
    <property type="match status" value="1"/>
</dbReference>
<evidence type="ECO:0000256" key="4">
    <source>
        <dbReference type="ARBA" id="ARBA00022729"/>
    </source>
</evidence>
<feature type="binding site" evidence="13">
    <location>
        <position position="248"/>
    </location>
    <ligand>
        <name>Zn(2+)</name>
        <dbReference type="ChEBI" id="CHEBI:29105"/>
        <label>2</label>
        <note>catalytic</note>
    </ligand>
</feature>
<dbReference type="InterPro" id="IPR018487">
    <property type="entry name" value="Hemopexin-like_repeat"/>
</dbReference>
<keyword evidence="4" id="KW-0732">Signal</keyword>
<dbReference type="GO" id="GO:0030198">
    <property type="term" value="P:extracellular matrix organization"/>
    <property type="evidence" value="ECO:0007669"/>
    <property type="project" value="TreeGrafter"/>
</dbReference>
<dbReference type="InParanoid" id="H2ZLQ5"/>
<feature type="repeat" description="Hemopexin" evidence="16">
    <location>
        <begin position="466"/>
        <end position="524"/>
    </location>
</feature>
<dbReference type="SMART" id="SM00235">
    <property type="entry name" value="ZnMc"/>
    <property type="match status" value="1"/>
</dbReference>
<feature type="binding site" evidence="14">
    <location>
        <position position="358"/>
    </location>
    <ligand>
        <name>Ca(2+)</name>
        <dbReference type="ChEBI" id="CHEBI:29108"/>
        <label>4</label>
    </ligand>
</feature>
<accession>H2ZLQ5</accession>
<comment type="cofactor">
    <cofactor evidence="14">
        <name>Ca(2+)</name>
        <dbReference type="ChEBI" id="CHEBI:29108"/>
    </cofactor>
    <text evidence="14">Can bind about 5 Ca(2+) ions per subunit.</text>
</comment>
<evidence type="ECO:0000256" key="11">
    <source>
        <dbReference type="ARBA" id="ARBA00023180"/>
    </source>
</evidence>
<evidence type="ECO:0000256" key="16">
    <source>
        <dbReference type="PROSITE-ProRule" id="PRU01011"/>
    </source>
</evidence>
<dbReference type="AlphaFoldDB" id="H2ZLQ5"/>
<keyword evidence="3 13" id="KW-0479">Metal-binding</keyword>
<dbReference type="PIRSF" id="PIRSF001191">
    <property type="entry name" value="Peptidase_M10A_matrix"/>
    <property type="match status" value="1"/>
</dbReference>
<feature type="binding site" evidence="14">
    <location>
        <position position="217"/>
    </location>
    <ligand>
        <name>Ca(2+)</name>
        <dbReference type="ChEBI" id="CHEBI:29108"/>
        <label>1</label>
    </ligand>
</feature>
<keyword evidence="8 14" id="KW-0106">Calcium</keyword>
<feature type="repeat" description="Hemopexin" evidence="16">
    <location>
        <begin position="413"/>
        <end position="459"/>
    </location>
</feature>
<dbReference type="FunFam" id="2.110.10.10:FF:000012">
    <property type="entry name" value="Matrix metallopeptidase 21"/>
    <property type="match status" value="1"/>
</dbReference>
<dbReference type="GeneTree" id="ENSGT00940000159140"/>
<dbReference type="InterPro" id="IPR006026">
    <property type="entry name" value="Peptidase_Metallo"/>
</dbReference>
<evidence type="ECO:0000313" key="18">
    <source>
        <dbReference type="Ensembl" id="ENSCSAVP00000018521.1"/>
    </source>
</evidence>
<evidence type="ECO:0000259" key="17">
    <source>
        <dbReference type="SMART" id="SM00235"/>
    </source>
</evidence>
<evidence type="ECO:0000256" key="1">
    <source>
        <dbReference type="ARBA" id="ARBA00010370"/>
    </source>
</evidence>
<evidence type="ECO:0000256" key="9">
    <source>
        <dbReference type="ARBA" id="ARBA00023049"/>
    </source>
</evidence>
<dbReference type="GO" id="GO:0007368">
    <property type="term" value="P:determination of left/right symmetry"/>
    <property type="evidence" value="ECO:0007669"/>
    <property type="project" value="UniProtKB-ARBA"/>
</dbReference>
<feature type="binding site" evidence="14">
    <location>
        <position position="214"/>
    </location>
    <ligand>
        <name>Zn(2+)</name>
        <dbReference type="ChEBI" id="CHEBI:29105"/>
        <label>1</label>
    </ligand>
</feature>
<dbReference type="GO" id="GO:0006508">
    <property type="term" value="P:proteolysis"/>
    <property type="evidence" value="ECO:0007669"/>
    <property type="project" value="UniProtKB-KW"/>
</dbReference>
<dbReference type="Pfam" id="PF00045">
    <property type="entry name" value="Hemopexin"/>
    <property type="match status" value="1"/>
</dbReference>
<dbReference type="Gene3D" id="2.110.10.10">
    <property type="entry name" value="Hemopexin-like domain"/>
    <property type="match status" value="2"/>
</dbReference>
<feature type="binding site" evidence="13">
    <location>
        <position position="242"/>
    </location>
    <ligand>
        <name>Zn(2+)</name>
        <dbReference type="ChEBI" id="CHEBI:29105"/>
        <label>2</label>
        <note>catalytic</note>
    </ligand>
</feature>